<comment type="subunit">
    <text evidence="2 6">Homodimer.</text>
</comment>
<feature type="modified residue" description="N6-(pyridoxal phosphate)lysine" evidence="6">
    <location>
        <position position="218"/>
    </location>
</feature>
<dbReference type="PROSITE" id="PS00599">
    <property type="entry name" value="AA_TRANSFER_CLASS_2"/>
    <property type="match status" value="1"/>
</dbReference>
<dbReference type="InterPro" id="IPR050106">
    <property type="entry name" value="HistidinolP_aminotransfase"/>
</dbReference>
<protein>
    <recommendedName>
        <fullName evidence="6">Aromatic amino acid aminotransferase</fullName>
        <shortName evidence="6">ArAT</shortName>
        <ecNumber evidence="6">2.6.1.57</ecNumber>
    </recommendedName>
</protein>
<gene>
    <name evidence="6" type="primary">pat</name>
    <name evidence="8" type="ORF">SAMN06295964_1754</name>
</gene>
<evidence type="ECO:0000256" key="5">
    <source>
        <dbReference type="ARBA" id="ARBA00022898"/>
    </source>
</evidence>
<evidence type="ECO:0000256" key="4">
    <source>
        <dbReference type="ARBA" id="ARBA00022679"/>
    </source>
</evidence>
<proteinExistence type="inferred from homology"/>
<reference evidence="9" key="1">
    <citation type="submission" date="2017-02" db="EMBL/GenBank/DDBJ databases">
        <authorList>
            <person name="Varghese N."/>
            <person name="Submissions S."/>
        </authorList>
    </citation>
    <scope>NUCLEOTIDE SEQUENCE [LARGE SCALE GENOMIC DNA]</scope>
    <source>
        <strain evidence="9">9H-4</strain>
    </source>
</reference>
<dbReference type="InterPro" id="IPR015424">
    <property type="entry name" value="PyrdxlP-dep_Trfase"/>
</dbReference>
<dbReference type="Gene3D" id="3.90.1150.10">
    <property type="entry name" value="Aspartate Aminotransferase, domain 1"/>
    <property type="match status" value="1"/>
</dbReference>
<dbReference type="STRING" id="1736691.SAMN06295964_1754"/>
<dbReference type="AlphaFoldDB" id="A0A1T4Z0Q9"/>
<accession>A0A1T4Z0Q9</accession>
<dbReference type="InterPro" id="IPR024892">
    <property type="entry name" value="ArAT"/>
</dbReference>
<feature type="domain" description="Aminotransferase class I/classII large" evidence="7">
    <location>
        <begin position="28"/>
        <end position="340"/>
    </location>
</feature>
<dbReference type="SUPFAM" id="SSF53383">
    <property type="entry name" value="PLP-dependent transferases"/>
    <property type="match status" value="1"/>
</dbReference>
<evidence type="ECO:0000259" key="7">
    <source>
        <dbReference type="Pfam" id="PF00155"/>
    </source>
</evidence>
<dbReference type="Gene3D" id="3.40.640.10">
    <property type="entry name" value="Type I PLP-dependent aspartate aminotransferase-like (Major domain)"/>
    <property type="match status" value="1"/>
</dbReference>
<dbReference type="InterPro" id="IPR015421">
    <property type="entry name" value="PyrdxlP-dep_Trfase_major"/>
</dbReference>
<dbReference type="PANTHER" id="PTHR43643:SF3">
    <property type="entry name" value="HISTIDINOL-PHOSPHATE AMINOTRANSFERASE"/>
    <property type="match status" value="1"/>
</dbReference>
<dbReference type="NCBIfam" id="NF002878">
    <property type="entry name" value="PRK03321.1"/>
    <property type="match status" value="1"/>
</dbReference>
<name>A0A1T4Z0Q9_9ACTN</name>
<comment type="catalytic activity">
    <reaction evidence="6">
        <text>an aromatic L-alpha-amino acid + 2-oxoglutarate = an aromatic oxo-acid + L-glutamate</text>
        <dbReference type="Rhea" id="RHEA:17533"/>
        <dbReference type="ChEBI" id="CHEBI:16810"/>
        <dbReference type="ChEBI" id="CHEBI:29985"/>
        <dbReference type="ChEBI" id="CHEBI:73309"/>
        <dbReference type="ChEBI" id="CHEBI:84824"/>
        <dbReference type="EC" id="2.6.1.57"/>
    </reaction>
</comment>
<dbReference type="RefSeq" id="WP_078699800.1">
    <property type="nucleotide sequence ID" value="NZ_LT796768.1"/>
</dbReference>
<evidence type="ECO:0000256" key="3">
    <source>
        <dbReference type="ARBA" id="ARBA00022576"/>
    </source>
</evidence>
<dbReference type="GO" id="GO:0000105">
    <property type="term" value="P:L-histidine biosynthetic process"/>
    <property type="evidence" value="ECO:0007669"/>
    <property type="project" value="InterPro"/>
</dbReference>
<evidence type="ECO:0000313" key="8">
    <source>
        <dbReference type="EMBL" id="SKB07602.1"/>
    </source>
</evidence>
<organism evidence="8 9">
    <name type="scientific">Aeromicrobium choanae</name>
    <dbReference type="NCBI Taxonomy" id="1736691"/>
    <lineage>
        <taxon>Bacteria</taxon>
        <taxon>Bacillati</taxon>
        <taxon>Actinomycetota</taxon>
        <taxon>Actinomycetes</taxon>
        <taxon>Propionibacteriales</taxon>
        <taxon>Nocardioidaceae</taxon>
        <taxon>Aeromicrobium</taxon>
    </lineage>
</organism>
<dbReference type="Pfam" id="PF00155">
    <property type="entry name" value="Aminotran_1_2"/>
    <property type="match status" value="1"/>
</dbReference>
<comment type="similarity">
    <text evidence="6">Belongs to the class-II pyridoxal-phosphate-dependent aminotransferase family.</text>
</comment>
<comment type="cofactor">
    <cofactor evidence="1 6">
        <name>pyridoxal 5'-phosphate</name>
        <dbReference type="ChEBI" id="CHEBI:597326"/>
    </cofactor>
</comment>
<dbReference type="OrthoDB" id="9809616at2"/>
<dbReference type="Proteomes" id="UP000191040">
    <property type="component" value="Chromosome I"/>
</dbReference>
<keyword evidence="9" id="KW-1185">Reference proteome</keyword>
<dbReference type="InterPro" id="IPR001917">
    <property type="entry name" value="Aminotrans_II_pyridoxalP_BS"/>
</dbReference>
<dbReference type="InterPro" id="IPR004839">
    <property type="entry name" value="Aminotransferase_I/II_large"/>
</dbReference>
<dbReference type="PANTHER" id="PTHR43643">
    <property type="entry name" value="HISTIDINOL-PHOSPHATE AMINOTRANSFERASE 2"/>
    <property type="match status" value="1"/>
</dbReference>
<evidence type="ECO:0000313" key="9">
    <source>
        <dbReference type="Proteomes" id="UP000191040"/>
    </source>
</evidence>
<comment type="function">
    <text evidence="6">Aminotransferase that catalyzes the conversion of aromatic amino acids and 2-oxoglutarate into corresponding aromatic oxo acids and L-glutamate.</text>
</comment>
<evidence type="ECO:0000256" key="2">
    <source>
        <dbReference type="ARBA" id="ARBA00011738"/>
    </source>
</evidence>
<dbReference type="HAMAP" id="MF_01023">
    <property type="entry name" value="HisC_aminotrans_2"/>
    <property type="match status" value="1"/>
</dbReference>
<keyword evidence="4 6" id="KW-0808">Transferase</keyword>
<dbReference type="InterPro" id="IPR005861">
    <property type="entry name" value="HisP_aminotrans"/>
</dbReference>
<dbReference type="HAMAP" id="MF_01513">
    <property type="entry name" value="Phe_aminotrans_2"/>
    <property type="match status" value="1"/>
</dbReference>
<dbReference type="CDD" id="cd00609">
    <property type="entry name" value="AAT_like"/>
    <property type="match status" value="1"/>
</dbReference>
<evidence type="ECO:0000256" key="6">
    <source>
        <dbReference type="HAMAP-Rule" id="MF_01513"/>
    </source>
</evidence>
<sequence>MTDPRPRQVLAAIPAYRPGRPAFAESHKLSSNENPFEPLPGVVERAAEGLLRMNRYPDPGVTALGEALAERTGLTTDHFAFGTGSVSVLFGLLDAWCGPGDEVVYPWRSFEAYPIAVDLPGATSVRVPLTADHRHDLPAMADAITDRTKVVLVCTPNNPTGPIVTETEFEAFMARVPSRVLVVVDEAYLEFVRDPEALSGATALERHPNVVVLRTFSKAYGLAGLRIGYSMAHPAITEAIRKALPPFGVTDVAQAAALASLDAIDELTERVEAIVAERSRVFDALREQGWDVPATHANFVWLPLGDRSAEFADHAHPISVRPFPEGVRVTIGSPEINDAFLARAAAFRR</sequence>
<dbReference type="EMBL" id="LT796768">
    <property type="protein sequence ID" value="SKB07602.1"/>
    <property type="molecule type" value="Genomic_DNA"/>
</dbReference>
<dbReference type="InterPro" id="IPR015422">
    <property type="entry name" value="PyrdxlP-dep_Trfase_small"/>
</dbReference>
<keyword evidence="5 6" id="KW-0663">Pyridoxal phosphate</keyword>
<evidence type="ECO:0000256" key="1">
    <source>
        <dbReference type="ARBA" id="ARBA00001933"/>
    </source>
</evidence>
<dbReference type="EC" id="2.6.1.57" evidence="6"/>
<dbReference type="GO" id="GO:0008793">
    <property type="term" value="F:aromatic-amino-acid transaminase activity"/>
    <property type="evidence" value="ECO:0007669"/>
    <property type="project" value="UniProtKB-UniRule"/>
</dbReference>
<keyword evidence="3 6" id="KW-0032">Aminotransferase</keyword>
<dbReference type="GO" id="GO:0030170">
    <property type="term" value="F:pyridoxal phosphate binding"/>
    <property type="evidence" value="ECO:0007669"/>
    <property type="project" value="UniProtKB-UniRule"/>
</dbReference>
<dbReference type="GO" id="GO:0004400">
    <property type="term" value="F:histidinol-phosphate transaminase activity"/>
    <property type="evidence" value="ECO:0007669"/>
    <property type="project" value="InterPro"/>
</dbReference>